<comment type="caution">
    <text evidence="1">The sequence shown here is derived from an EMBL/GenBank/DDBJ whole genome shotgun (WGS) entry which is preliminary data.</text>
</comment>
<organism evidence="1 2">
    <name type="scientific">Amycolatopsis keratiniphila subsp. keratiniphila</name>
    <dbReference type="NCBI Taxonomy" id="227715"/>
    <lineage>
        <taxon>Bacteria</taxon>
        <taxon>Bacillati</taxon>
        <taxon>Actinomycetota</taxon>
        <taxon>Actinomycetes</taxon>
        <taxon>Pseudonocardiales</taxon>
        <taxon>Pseudonocardiaceae</taxon>
        <taxon>Amycolatopsis</taxon>
        <taxon>Amycolatopsis japonica group</taxon>
    </lineage>
</organism>
<evidence type="ECO:0000313" key="2">
    <source>
        <dbReference type="Proteomes" id="UP000076660"/>
    </source>
</evidence>
<name>A0A1W2M1Y3_9PSEU</name>
<sequence length="792" mass="86932">MGAARERPERAAELVRPYIGASEEWHRRLRVMVEWSLSPGLVDLTVQLLERGAIDGARGPIAVNSDFWSIIAGLKEDDPAGAARIVGAYLDRARVRSRADGVLNPFSDYVDQSSGSGGETTIIEIATAAPEQFLDSVLPFVLAILNDTAGDRMEDGLWTYRFSGSHQIDGAVLDGIDIALCASAPRLWADGSRTIRDLTSIDHEVAWFLACRAYTAIADLAADVAIDWLLSDDRYLNLGWRDSRSWASRQLVEAASKRCQDARLIALCTRLLDYYPVWEKTAEGRSARGYSQYELLSALPADRLPLTARRRLNELERKFPEFLPRPPKPLEAQFVGSPVPEAAGEYMTDSDWINAIARYRIGQDRDLRTFGKGGTTELARMLGRRAEAEPERFAALALTFDAHTPTAHITEVINAVVGKIDIALFTRLCQHAHRIADAAVGRTVCSAIAKIAADADDALVSLLEHYAHADDPEQELTAMFRSRRTDEERDLATEGLNSTRGLAAEAIGHVVFAQHNHGSRLVSTIRRLARDPILSVQAQAAQPVLALFNIDLDQALHIADDMFTTAPVEITYSNAVNRLLKYAIYRDGDRFARHLNRTLEAVDHFAVRAGHIWANALLNDLLPAACPAVPDALPEAARQGAAATIASAPHLATDILIDLFDDQSPRVRKAASAAVRSLHEIDTARAERILAAFTVSPAFPENFEGLFRSLERSQRHLPPATISACERAVAQAGPDLGDLRTAHVATSRSIVTLVLRLYRQGDAAMRARCLNVIDQLSDLGAYGLSEALQHER</sequence>
<proteinExistence type="predicted"/>
<evidence type="ECO:0000313" key="1">
    <source>
        <dbReference type="EMBL" id="ONF73868.1"/>
    </source>
</evidence>
<dbReference type="SUPFAM" id="SSF48371">
    <property type="entry name" value="ARM repeat"/>
    <property type="match status" value="1"/>
</dbReference>
<gene>
    <name evidence="1" type="ORF">AVR91_0206385</name>
</gene>
<protein>
    <recommendedName>
        <fullName evidence="3">HEAT repeat-containing protein</fullName>
    </recommendedName>
</protein>
<dbReference type="AlphaFoldDB" id="A0A1W2M1Y3"/>
<evidence type="ECO:0008006" key="3">
    <source>
        <dbReference type="Google" id="ProtNLM"/>
    </source>
</evidence>
<dbReference type="Proteomes" id="UP000076660">
    <property type="component" value="Unassembled WGS sequence"/>
</dbReference>
<accession>A0A1W2M1Y3</accession>
<dbReference type="EMBL" id="LQMT02000007">
    <property type="protein sequence ID" value="ONF73868.1"/>
    <property type="molecule type" value="Genomic_DNA"/>
</dbReference>
<reference evidence="1 2" key="1">
    <citation type="submission" date="2016-12" db="EMBL/GenBank/DDBJ databases">
        <title>Amycolatopsis keratiniphila subsp. keratiniphila genome sequencing and assembly.</title>
        <authorList>
            <person name="Mayilraj S."/>
            <person name="Kaur N."/>
        </authorList>
    </citation>
    <scope>NUCLEOTIDE SEQUENCE [LARGE SCALE GENOMIC DNA]</scope>
    <source>
        <strain evidence="1 2">DSM 44409</strain>
    </source>
</reference>
<dbReference type="InterPro" id="IPR016024">
    <property type="entry name" value="ARM-type_fold"/>
</dbReference>